<dbReference type="RefSeq" id="WP_184751848.1">
    <property type="nucleotide sequence ID" value="NZ_BAABEK010000028.1"/>
</dbReference>
<feature type="transmembrane region" description="Helical" evidence="1">
    <location>
        <begin position="123"/>
        <end position="147"/>
    </location>
</feature>
<sequence length="149" mass="16105">MHEEFSARETWPLECLHCRHVWQEEYLVRRLNDGHGRDVVIWTRSGVLVQPPWSGVSCPACGDSSVKAFPAGDRSHHADVASTPAPILVVEPGPEPADRLPAPAGRGRARGGIPVLGRYGPPVLLYALAGIAFLLLAGFEVAGHVVMHH</sequence>
<evidence type="ECO:0000313" key="3">
    <source>
        <dbReference type="Proteomes" id="UP000534286"/>
    </source>
</evidence>
<keyword evidence="1" id="KW-0812">Transmembrane</keyword>
<accession>A0A7W7RPH3</accession>
<organism evidence="2 3">
    <name type="scientific">Streptosporangium album</name>
    <dbReference type="NCBI Taxonomy" id="47479"/>
    <lineage>
        <taxon>Bacteria</taxon>
        <taxon>Bacillati</taxon>
        <taxon>Actinomycetota</taxon>
        <taxon>Actinomycetes</taxon>
        <taxon>Streptosporangiales</taxon>
        <taxon>Streptosporangiaceae</taxon>
        <taxon>Streptosporangium</taxon>
    </lineage>
</organism>
<evidence type="ECO:0000256" key="1">
    <source>
        <dbReference type="SAM" id="Phobius"/>
    </source>
</evidence>
<proteinExistence type="predicted"/>
<reference evidence="2 3" key="1">
    <citation type="submission" date="2020-08" db="EMBL/GenBank/DDBJ databases">
        <title>Sequencing the genomes of 1000 actinobacteria strains.</title>
        <authorList>
            <person name="Klenk H.-P."/>
        </authorList>
    </citation>
    <scope>NUCLEOTIDE SEQUENCE [LARGE SCALE GENOMIC DNA]</scope>
    <source>
        <strain evidence="2 3">DSM 43023</strain>
    </source>
</reference>
<keyword evidence="3" id="KW-1185">Reference proteome</keyword>
<gene>
    <name evidence="2" type="ORF">FHR32_000041</name>
</gene>
<name>A0A7W7RPH3_9ACTN</name>
<dbReference type="Proteomes" id="UP000534286">
    <property type="component" value="Unassembled WGS sequence"/>
</dbReference>
<dbReference type="AlphaFoldDB" id="A0A7W7RPH3"/>
<dbReference type="EMBL" id="JACHJU010000001">
    <property type="protein sequence ID" value="MBB4935736.1"/>
    <property type="molecule type" value="Genomic_DNA"/>
</dbReference>
<comment type="caution">
    <text evidence="2">The sequence shown here is derived from an EMBL/GenBank/DDBJ whole genome shotgun (WGS) entry which is preliminary data.</text>
</comment>
<evidence type="ECO:0000313" key="2">
    <source>
        <dbReference type="EMBL" id="MBB4935736.1"/>
    </source>
</evidence>
<protein>
    <submittedName>
        <fullName evidence="2">Uncharacterized protein</fullName>
    </submittedName>
</protein>
<keyword evidence="1" id="KW-1133">Transmembrane helix</keyword>
<keyword evidence="1" id="KW-0472">Membrane</keyword>